<dbReference type="GO" id="GO:0030687">
    <property type="term" value="C:preribosome, large subunit precursor"/>
    <property type="evidence" value="ECO:0007669"/>
    <property type="project" value="EnsemblFungi"/>
</dbReference>
<evidence type="ECO:0000256" key="5">
    <source>
        <dbReference type="ARBA" id="ARBA00023242"/>
    </source>
</evidence>
<evidence type="ECO:0000256" key="1">
    <source>
        <dbReference type="ARBA" id="ARBA00004604"/>
    </source>
</evidence>
<protein>
    <submittedName>
        <fullName evidence="7">Uncharacterized protein</fullName>
    </submittedName>
</protein>
<evidence type="ECO:0000256" key="3">
    <source>
        <dbReference type="ARBA" id="ARBA00022517"/>
    </source>
</evidence>
<evidence type="ECO:0000256" key="6">
    <source>
        <dbReference type="SAM" id="MobiDB-lite"/>
    </source>
</evidence>
<dbReference type="PANTHER" id="PTHR13028:SF0">
    <property type="entry name" value="RRNA-PROCESSING PROTEIN EBP2-RELATED"/>
    <property type="match status" value="1"/>
</dbReference>
<feature type="compositionally biased region" description="Basic residues" evidence="6">
    <location>
        <begin position="359"/>
        <end position="378"/>
    </location>
</feature>
<dbReference type="Pfam" id="PF05890">
    <property type="entry name" value="Ebp2"/>
    <property type="match status" value="1"/>
</dbReference>
<evidence type="ECO:0000313" key="7">
    <source>
        <dbReference type="EMBL" id="CDK25571.1"/>
    </source>
</evidence>
<evidence type="ECO:0000313" key="8">
    <source>
        <dbReference type="Proteomes" id="UP000019384"/>
    </source>
</evidence>
<feature type="region of interest" description="Disordered" evidence="6">
    <location>
        <begin position="259"/>
        <end position="286"/>
    </location>
</feature>
<evidence type="ECO:0000256" key="4">
    <source>
        <dbReference type="ARBA" id="ARBA00023054"/>
    </source>
</evidence>
<dbReference type="GO" id="GO:0042273">
    <property type="term" value="P:ribosomal large subunit biogenesis"/>
    <property type="evidence" value="ECO:0007669"/>
    <property type="project" value="EnsemblFungi"/>
</dbReference>
<reference evidence="7" key="2">
    <citation type="submission" date="2014-02" db="EMBL/GenBank/DDBJ databases">
        <title>Complete DNA sequence of /Kuraishia capsulata/ illustrates novel genomic features among budding yeasts (/Saccharomycotina/).</title>
        <authorList>
            <person name="Morales L."/>
            <person name="Noel B."/>
            <person name="Porcel B."/>
            <person name="Marcet-Houben M."/>
            <person name="Hullo M-F."/>
            <person name="Sacerdot C."/>
            <person name="Tekaia F."/>
            <person name="Leh-Louis V."/>
            <person name="Despons L."/>
            <person name="Khanna V."/>
            <person name="Aury J-M."/>
            <person name="Barbe V."/>
            <person name="Couloux A."/>
            <person name="Labadie K."/>
            <person name="Pelletier E."/>
            <person name="Souciet J-L."/>
            <person name="Boekhout T."/>
            <person name="Gabaldon T."/>
            <person name="Wincker P."/>
            <person name="Dujon B."/>
        </authorList>
    </citation>
    <scope>NUCLEOTIDE SEQUENCE</scope>
    <source>
        <strain evidence="7">CBS 1993</strain>
    </source>
</reference>
<keyword evidence="4" id="KW-0175">Coiled coil</keyword>
<comment type="subcellular location">
    <subcellularLocation>
        <location evidence="1">Nucleus</location>
        <location evidence="1">Nucleolus</location>
    </subcellularLocation>
</comment>
<dbReference type="PANTHER" id="PTHR13028">
    <property type="entry name" value="RRNA PROCESSING PROTEIN EBNA1-BINDING PROTEIN-RELATED"/>
    <property type="match status" value="1"/>
</dbReference>
<dbReference type="GO" id="GO:0034399">
    <property type="term" value="C:nuclear periphery"/>
    <property type="evidence" value="ECO:0007669"/>
    <property type="project" value="EnsemblFungi"/>
</dbReference>
<feature type="compositionally biased region" description="Basic and acidic residues" evidence="6">
    <location>
        <begin position="309"/>
        <end position="320"/>
    </location>
</feature>
<feature type="compositionally biased region" description="Basic and acidic residues" evidence="6">
    <location>
        <begin position="18"/>
        <end position="40"/>
    </location>
</feature>
<keyword evidence="8" id="KW-1185">Reference proteome</keyword>
<gene>
    <name evidence="7" type="ORF">KUCA_T00001541001</name>
</gene>
<dbReference type="STRING" id="1382522.W6MHT3"/>
<name>W6MHT3_9ASCO</name>
<feature type="compositionally biased region" description="Acidic residues" evidence="6">
    <location>
        <begin position="77"/>
        <end position="132"/>
    </location>
</feature>
<reference evidence="7" key="1">
    <citation type="submission" date="2013-12" db="EMBL/GenBank/DDBJ databases">
        <authorList>
            <person name="Genoscope - CEA"/>
        </authorList>
    </citation>
    <scope>NUCLEOTIDE SEQUENCE</scope>
    <source>
        <strain evidence="7">CBS 1993</strain>
    </source>
</reference>
<keyword evidence="5" id="KW-0539">Nucleus</keyword>
<dbReference type="InterPro" id="IPR008610">
    <property type="entry name" value="Ebp2"/>
</dbReference>
<feature type="region of interest" description="Disordered" evidence="6">
    <location>
        <begin position="309"/>
        <end position="378"/>
    </location>
</feature>
<sequence>MAKSYSKKVKAKVTPVDKLAENKPLSNKEKRQLKKLQKEVESEEVPEAEVSQEEEDDESDIEAIESRLDLDILANSDESDDDENDEDEASVSEDDDEEVEEGEDEEIEEIEEEEEEDEEDIPLSDVEVDSDADVVPHTKLTINNTAALKESLSRIQLPWAKTQFDEHLSIDSTTPVEPQIKDIYDDTERELAFFKQGLDAALQARTKLQKLKLPFSRPMDYFAEMVKSDEHMEKLKAKLVTEASEKKAIEEARKQRQLKKFGKQVQHATLQDRQKEKRDTLDKFKSLKRKRQNNEIDQDEFSIAVEEAAAAKDEHADRNRGKSSRRVAKDKKFGFGGQKRFKRVNDKESSADVSGFNAKKMKGNSKARPGKSKRSRRH</sequence>
<keyword evidence="3" id="KW-0690">Ribosome biogenesis</keyword>
<feature type="compositionally biased region" description="Basic and acidic residues" evidence="6">
    <location>
        <begin position="270"/>
        <end position="285"/>
    </location>
</feature>
<dbReference type="OrthoDB" id="443772at2759"/>
<proteinExistence type="inferred from homology"/>
<comment type="similarity">
    <text evidence="2">Belongs to the EBP2 family.</text>
</comment>
<organism evidence="7 8">
    <name type="scientific">Kuraishia capsulata CBS 1993</name>
    <dbReference type="NCBI Taxonomy" id="1382522"/>
    <lineage>
        <taxon>Eukaryota</taxon>
        <taxon>Fungi</taxon>
        <taxon>Dikarya</taxon>
        <taxon>Ascomycota</taxon>
        <taxon>Saccharomycotina</taxon>
        <taxon>Pichiomycetes</taxon>
        <taxon>Pichiales</taxon>
        <taxon>Pichiaceae</taxon>
        <taxon>Kuraishia</taxon>
    </lineage>
</organism>
<dbReference type="AlphaFoldDB" id="W6MHT3"/>
<dbReference type="GO" id="GO:0005730">
    <property type="term" value="C:nucleolus"/>
    <property type="evidence" value="ECO:0007669"/>
    <property type="project" value="UniProtKB-SubCell"/>
</dbReference>
<feature type="region of interest" description="Disordered" evidence="6">
    <location>
        <begin position="1"/>
        <end position="135"/>
    </location>
</feature>
<evidence type="ECO:0000256" key="2">
    <source>
        <dbReference type="ARBA" id="ARBA00007336"/>
    </source>
</evidence>
<dbReference type="EMBL" id="HG793126">
    <property type="protein sequence ID" value="CDK25571.1"/>
    <property type="molecule type" value="Genomic_DNA"/>
</dbReference>
<dbReference type="HOGENOM" id="CLU_036007_3_1_1"/>
<dbReference type="Proteomes" id="UP000019384">
    <property type="component" value="Unassembled WGS sequence"/>
</dbReference>
<dbReference type="GO" id="GO:0000280">
    <property type="term" value="P:nuclear division"/>
    <property type="evidence" value="ECO:0007669"/>
    <property type="project" value="EnsemblFungi"/>
</dbReference>
<dbReference type="RefSeq" id="XP_022457583.1">
    <property type="nucleotide sequence ID" value="XM_022603732.1"/>
</dbReference>
<feature type="compositionally biased region" description="Acidic residues" evidence="6">
    <location>
        <begin position="41"/>
        <end position="63"/>
    </location>
</feature>
<feature type="compositionally biased region" description="Basic residues" evidence="6">
    <location>
        <begin position="1"/>
        <end position="11"/>
    </location>
</feature>
<dbReference type="GO" id="GO:0006364">
    <property type="term" value="P:rRNA processing"/>
    <property type="evidence" value="ECO:0007669"/>
    <property type="project" value="EnsemblFungi"/>
</dbReference>
<accession>W6MHT3</accession>
<dbReference type="GO" id="GO:0042802">
    <property type="term" value="F:identical protein binding"/>
    <property type="evidence" value="ECO:0007669"/>
    <property type="project" value="EnsemblFungi"/>
</dbReference>
<dbReference type="GeneID" id="34518971"/>